<protein>
    <recommendedName>
        <fullName evidence="3">Ribosomal protein L7Ae/L30e/S12e/Gadd45 domain-containing protein</fullName>
    </recommendedName>
</protein>
<reference evidence="1" key="2">
    <citation type="journal article" date="2021" name="PeerJ">
        <title>Extensive microbial diversity within the chicken gut microbiome revealed by metagenomics and culture.</title>
        <authorList>
            <person name="Gilroy R."/>
            <person name="Ravi A."/>
            <person name="Getino M."/>
            <person name="Pursley I."/>
            <person name="Horton D.L."/>
            <person name="Alikhan N.F."/>
            <person name="Baker D."/>
            <person name="Gharbi K."/>
            <person name="Hall N."/>
            <person name="Watson M."/>
            <person name="Adriaenssens E.M."/>
            <person name="Foster-Nyarko E."/>
            <person name="Jarju S."/>
            <person name="Secka A."/>
            <person name="Antonio M."/>
            <person name="Oren A."/>
            <person name="Chaudhuri R.R."/>
            <person name="La Ragione R."/>
            <person name="Hildebrand F."/>
            <person name="Pallen M.J."/>
        </authorList>
    </citation>
    <scope>NUCLEOTIDE SEQUENCE</scope>
    <source>
        <strain evidence="1">1063</strain>
    </source>
</reference>
<name>A0A9D1L308_9FIRM</name>
<reference evidence="1" key="1">
    <citation type="submission" date="2020-10" db="EMBL/GenBank/DDBJ databases">
        <authorList>
            <person name="Gilroy R."/>
        </authorList>
    </citation>
    <scope>NUCLEOTIDE SEQUENCE</scope>
    <source>
        <strain evidence="1">1063</strain>
    </source>
</reference>
<evidence type="ECO:0000313" key="2">
    <source>
        <dbReference type="Proteomes" id="UP000824088"/>
    </source>
</evidence>
<dbReference type="EMBL" id="DVMN01000074">
    <property type="protein sequence ID" value="HIU21428.1"/>
    <property type="molecule type" value="Genomic_DNA"/>
</dbReference>
<dbReference type="InterPro" id="IPR029064">
    <property type="entry name" value="Ribosomal_eL30-like_sf"/>
</dbReference>
<dbReference type="SUPFAM" id="SSF55315">
    <property type="entry name" value="L30e-like"/>
    <property type="match status" value="1"/>
</dbReference>
<gene>
    <name evidence="1" type="ORF">IAD51_04260</name>
</gene>
<dbReference type="Proteomes" id="UP000824088">
    <property type="component" value="Unassembled WGS sequence"/>
</dbReference>
<proteinExistence type="predicted"/>
<sequence>MKASEIASYVGFAQRSGAVIYGADRITEKRARPLVVLIDADAPEKFRSALKAKCKSTPCFEVEELPLATHRDNVKAIAVTDASLAGAIINLMR</sequence>
<dbReference type="AlphaFoldDB" id="A0A9D1L308"/>
<evidence type="ECO:0008006" key="3">
    <source>
        <dbReference type="Google" id="ProtNLM"/>
    </source>
</evidence>
<comment type="caution">
    <text evidence="1">The sequence shown here is derived from an EMBL/GenBank/DDBJ whole genome shotgun (WGS) entry which is preliminary data.</text>
</comment>
<accession>A0A9D1L308</accession>
<organism evidence="1 2">
    <name type="scientific">Candidatus Limadaptatus stercorigallinarum</name>
    <dbReference type="NCBI Taxonomy" id="2840845"/>
    <lineage>
        <taxon>Bacteria</taxon>
        <taxon>Bacillati</taxon>
        <taxon>Bacillota</taxon>
        <taxon>Clostridia</taxon>
        <taxon>Eubacteriales</taxon>
        <taxon>Candidatus Limadaptatus</taxon>
    </lineage>
</organism>
<evidence type="ECO:0000313" key="1">
    <source>
        <dbReference type="EMBL" id="HIU21428.1"/>
    </source>
</evidence>
<dbReference type="Gene3D" id="3.30.1330.30">
    <property type="match status" value="1"/>
</dbReference>